<dbReference type="Proteomes" id="UP000789396">
    <property type="component" value="Unassembled WGS sequence"/>
</dbReference>
<feature type="compositionally biased region" description="Acidic residues" evidence="2">
    <location>
        <begin position="351"/>
        <end position="369"/>
    </location>
</feature>
<reference evidence="4" key="1">
    <citation type="submission" date="2021-06" db="EMBL/GenBank/DDBJ databases">
        <authorList>
            <person name="Kallberg Y."/>
            <person name="Tangrot J."/>
            <person name="Rosling A."/>
        </authorList>
    </citation>
    <scope>NUCLEOTIDE SEQUENCE</scope>
    <source>
        <strain evidence="4">IN212</strain>
    </source>
</reference>
<dbReference type="EMBL" id="CAJVPZ010004717">
    <property type="protein sequence ID" value="CAG8550672.1"/>
    <property type="molecule type" value="Genomic_DNA"/>
</dbReference>
<evidence type="ECO:0000259" key="3">
    <source>
        <dbReference type="PROSITE" id="PS50158"/>
    </source>
</evidence>
<sequence length="902" mass="102537">MKQYSVIGDKFQPTWSKEWYYIHDYAGYNSYKLRDQNGNVLKYSINGRQLKHYHDPLGEIYQEILAHQPFGMITFSTFGLLACDNTGNETNITLLDLLMQPGFTKDVELDTSFLLDTQTTVEPLEVPLEPLNAFIVTSSEDEFKVKQEDIEEESEFVSSDSSTTSEEKPEASTSIVEEVKSTLGKDWLTQLKEAVLSIYNNPLDNNNQMMQQYYKLGYILSVQPQKYSREILEIKKNIEDTLGKRIHDRSYNVTHKVYFIYNSEEEAFDNRFEFTPTKLLQLVNTFLFDRINTQEEQLDLIEQFYQRFIHQDFTFQPRTPSVSSDIDGYYSETKNSEDSPASPEQLILTSEPEETSSSSEEDNQPESEENNSIHSVTTENNSDSEEEPDQNIMIQNQPQDLDGLIAALGALTNSMAAQNNRPMEKIIIPIRKYRGNDQDPTEWLKDFNIATQANGITDARKVQLVRGYLEGAAALWYDERGRNNATRLTAWSDNQDQPHSFSHQFTAHFRTRERIDQWQDEIETLQQTGTVEEYTDKFINLLRYHQSQTQDNSTLNAILVALQGLNQRIESIETNKGSNYNRNNSGYRSNNQNPKPVSTCYNCGEPGHIHPNCPKLQSYRNNQNNFGNNRQRMNGNNQQQNNVPPNQANVGNNQDVNNNQNALLAQIQALTDSIQTLTAKPDNVNSLLGTHEYLAAERKSRNSRTTPYGTRPVGRPRKEIDMNNAGPSKTVEEELAKKIIRKKKSKIALPVLATMAEPYDILEDLAQQKANITVAQLIQTSPSQRTQLSKGMRHTTTLKPKRKRRVLLGQKLKTTSVWCEAKVGKNIIDLIINTGASGCVATHSFIKDLGLKIQRSSNISMSDINGVSKQPLGAIDNLLLNIDGIVIPTEVDITEAKTYSVI</sequence>
<dbReference type="Pfam" id="PF00098">
    <property type="entry name" value="zf-CCHC"/>
    <property type="match status" value="1"/>
</dbReference>
<organism evidence="4 5">
    <name type="scientific">Racocetra fulgida</name>
    <dbReference type="NCBI Taxonomy" id="60492"/>
    <lineage>
        <taxon>Eukaryota</taxon>
        <taxon>Fungi</taxon>
        <taxon>Fungi incertae sedis</taxon>
        <taxon>Mucoromycota</taxon>
        <taxon>Glomeromycotina</taxon>
        <taxon>Glomeromycetes</taxon>
        <taxon>Diversisporales</taxon>
        <taxon>Gigasporaceae</taxon>
        <taxon>Racocetra</taxon>
    </lineage>
</organism>
<evidence type="ECO:0000313" key="4">
    <source>
        <dbReference type="EMBL" id="CAG8550672.1"/>
    </source>
</evidence>
<dbReference type="InterPro" id="IPR005162">
    <property type="entry name" value="Retrotrans_gag_dom"/>
</dbReference>
<keyword evidence="1" id="KW-0862">Zinc</keyword>
<feature type="compositionally biased region" description="Polar residues" evidence="2">
    <location>
        <begin position="370"/>
        <end position="381"/>
    </location>
</feature>
<gene>
    <name evidence="4" type="ORF">RFULGI_LOCUS4635</name>
</gene>
<feature type="compositionally biased region" description="Low complexity" evidence="2">
    <location>
        <begin position="577"/>
        <end position="591"/>
    </location>
</feature>
<dbReference type="SUPFAM" id="SSF57756">
    <property type="entry name" value="Retrovirus zinc finger-like domains"/>
    <property type="match status" value="1"/>
</dbReference>
<dbReference type="Gene3D" id="4.10.60.10">
    <property type="entry name" value="Zinc finger, CCHC-type"/>
    <property type="match status" value="1"/>
</dbReference>
<keyword evidence="5" id="KW-1185">Reference proteome</keyword>
<evidence type="ECO:0000256" key="1">
    <source>
        <dbReference type="PROSITE-ProRule" id="PRU00047"/>
    </source>
</evidence>
<comment type="caution">
    <text evidence="4">The sequence shown here is derived from an EMBL/GenBank/DDBJ whole genome shotgun (WGS) entry which is preliminary data.</text>
</comment>
<dbReference type="AlphaFoldDB" id="A0A9N9FR66"/>
<proteinExistence type="predicted"/>
<evidence type="ECO:0000313" key="5">
    <source>
        <dbReference type="Proteomes" id="UP000789396"/>
    </source>
</evidence>
<dbReference type="OrthoDB" id="2285352at2759"/>
<dbReference type="PROSITE" id="PS50158">
    <property type="entry name" value="ZF_CCHC"/>
    <property type="match status" value="1"/>
</dbReference>
<dbReference type="InterPro" id="IPR001878">
    <property type="entry name" value="Znf_CCHC"/>
</dbReference>
<dbReference type="InterPro" id="IPR021109">
    <property type="entry name" value="Peptidase_aspartic_dom_sf"/>
</dbReference>
<keyword evidence="1" id="KW-0863">Zinc-finger</keyword>
<feature type="compositionally biased region" description="Low complexity" evidence="2">
    <location>
        <begin position="620"/>
        <end position="651"/>
    </location>
</feature>
<dbReference type="GO" id="GO:0003676">
    <property type="term" value="F:nucleic acid binding"/>
    <property type="evidence" value="ECO:0007669"/>
    <property type="project" value="InterPro"/>
</dbReference>
<feature type="non-terminal residue" evidence="4">
    <location>
        <position position="1"/>
    </location>
</feature>
<dbReference type="CDD" id="cd00303">
    <property type="entry name" value="retropepsin_like"/>
    <property type="match status" value="1"/>
</dbReference>
<name>A0A9N9FR66_9GLOM</name>
<protein>
    <submittedName>
        <fullName evidence="4">19406_t:CDS:1</fullName>
    </submittedName>
</protein>
<feature type="region of interest" description="Disordered" evidence="2">
    <location>
        <begin position="698"/>
        <end position="729"/>
    </location>
</feature>
<feature type="region of interest" description="Disordered" evidence="2">
    <location>
        <begin position="319"/>
        <end position="389"/>
    </location>
</feature>
<dbReference type="InterPro" id="IPR036875">
    <property type="entry name" value="Znf_CCHC_sf"/>
</dbReference>
<feature type="region of interest" description="Disordered" evidence="2">
    <location>
        <begin position="148"/>
        <end position="175"/>
    </location>
</feature>
<dbReference type="GO" id="GO:0008270">
    <property type="term" value="F:zinc ion binding"/>
    <property type="evidence" value="ECO:0007669"/>
    <property type="project" value="UniProtKB-KW"/>
</dbReference>
<feature type="domain" description="CCHC-type" evidence="3">
    <location>
        <begin position="600"/>
        <end position="615"/>
    </location>
</feature>
<dbReference type="Gene3D" id="2.40.70.10">
    <property type="entry name" value="Acid Proteases"/>
    <property type="match status" value="1"/>
</dbReference>
<dbReference type="SMART" id="SM00343">
    <property type="entry name" value="ZnF_C2HC"/>
    <property type="match status" value="1"/>
</dbReference>
<evidence type="ECO:0000256" key="2">
    <source>
        <dbReference type="SAM" id="MobiDB-lite"/>
    </source>
</evidence>
<keyword evidence="1" id="KW-0479">Metal-binding</keyword>
<feature type="region of interest" description="Disordered" evidence="2">
    <location>
        <begin position="575"/>
        <end position="596"/>
    </location>
</feature>
<feature type="region of interest" description="Disordered" evidence="2">
    <location>
        <begin position="617"/>
        <end position="651"/>
    </location>
</feature>
<accession>A0A9N9FR66</accession>
<dbReference type="Pfam" id="PF03732">
    <property type="entry name" value="Retrotrans_gag"/>
    <property type="match status" value="1"/>
</dbReference>